<comment type="caution">
    <text evidence="7">The sequence shown here is derived from an EMBL/GenBank/DDBJ whole genome shotgun (WGS) entry which is preliminary data.</text>
</comment>
<organism evidence="7 8">
    <name type="scientific">Phytophthora palmivora</name>
    <dbReference type="NCBI Taxonomy" id="4796"/>
    <lineage>
        <taxon>Eukaryota</taxon>
        <taxon>Sar</taxon>
        <taxon>Stramenopiles</taxon>
        <taxon>Oomycota</taxon>
        <taxon>Peronosporomycetes</taxon>
        <taxon>Peronosporales</taxon>
        <taxon>Peronosporaceae</taxon>
        <taxon>Phytophthora</taxon>
    </lineage>
</organism>
<evidence type="ECO:0000256" key="5">
    <source>
        <dbReference type="RuleBase" id="RU367124"/>
    </source>
</evidence>
<feature type="chain" id="PRO_5028516169" description="RxLR effector protein" evidence="5">
    <location>
        <begin position="20"/>
        <end position="142"/>
    </location>
</feature>
<evidence type="ECO:0000256" key="4">
    <source>
        <dbReference type="ARBA" id="ARBA00022729"/>
    </source>
</evidence>
<keyword evidence="8" id="KW-1185">Reference proteome</keyword>
<dbReference type="AlphaFoldDB" id="A0A2P4X646"/>
<comment type="similarity">
    <text evidence="2 5">Belongs to the RxLR effector family.</text>
</comment>
<feature type="compositionally biased region" description="Acidic residues" evidence="6">
    <location>
        <begin position="60"/>
        <end position="74"/>
    </location>
</feature>
<feature type="region of interest" description="Disordered" evidence="6">
    <location>
        <begin position="50"/>
        <end position="81"/>
    </location>
</feature>
<feature type="signal peptide" evidence="5">
    <location>
        <begin position="1"/>
        <end position="19"/>
    </location>
</feature>
<dbReference type="InterPro" id="IPR031825">
    <property type="entry name" value="RXLR"/>
</dbReference>
<dbReference type="Proteomes" id="UP000237271">
    <property type="component" value="Unassembled WGS sequence"/>
</dbReference>
<comment type="domain">
    <text evidence="5">The RxLR-dEER motif acts to carry the protein into the host cell cytoplasm through binding to cell surface phosphatidylinositol-3-phosphate.</text>
</comment>
<evidence type="ECO:0000313" key="7">
    <source>
        <dbReference type="EMBL" id="POM61000.1"/>
    </source>
</evidence>
<dbReference type="EMBL" id="NCKW01016446">
    <property type="protein sequence ID" value="POM61000.1"/>
    <property type="molecule type" value="Genomic_DNA"/>
</dbReference>
<evidence type="ECO:0000256" key="1">
    <source>
        <dbReference type="ARBA" id="ARBA00004613"/>
    </source>
</evidence>
<gene>
    <name evidence="7" type="ORF">PHPALM_30058</name>
</gene>
<proteinExistence type="inferred from homology"/>
<evidence type="ECO:0000256" key="2">
    <source>
        <dbReference type="ARBA" id="ARBA00010400"/>
    </source>
</evidence>
<dbReference type="GO" id="GO:0005576">
    <property type="term" value="C:extracellular region"/>
    <property type="evidence" value="ECO:0007669"/>
    <property type="project" value="UniProtKB-SubCell"/>
</dbReference>
<sequence>MRPSYALLLAIATTFLASGNTVSASGRSTGVSTMASPELTGIGQVIGGNKRSLRYHDDDNRADEEEEENVDEEERAGGANLFDTTKLDEMVKGTKRIASFERWVKYKYNPHNLPSVMDNKMLMKKREREVPTSLIQPSSTKW</sequence>
<comment type="subcellular location">
    <subcellularLocation>
        <location evidence="1 5">Secreted</location>
    </subcellularLocation>
</comment>
<dbReference type="Pfam" id="PF16810">
    <property type="entry name" value="RXLR"/>
    <property type="match status" value="1"/>
</dbReference>
<protein>
    <recommendedName>
        <fullName evidence="5">RxLR effector protein</fullName>
    </recommendedName>
</protein>
<dbReference type="OrthoDB" id="125999at2759"/>
<name>A0A2P4X646_9STRA</name>
<comment type="function">
    <text evidence="5">Effector that suppresses plant defense responses during pathogen infection.</text>
</comment>
<reference evidence="7 8" key="1">
    <citation type="journal article" date="2017" name="Genome Biol. Evol.">
        <title>Phytophthora megakarya and P. palmivora, closely related causal agents of cacao black pod rot, underwent increases in genome sizes and gene numbers by different mechanisms.</title>
        <authorList>
            <person name="Ali S.S."/>
            <person name="Shao J."/>
            <person name="Lary D.J."/>
            <person name="Kronmiller B."/>
            <person name="Shen D."/>
            <person name="Strem M.D."/>
            <person name="Amoako-Attah I."/>
            <person name="Akrofi A.Y."/>
            <person name="Begoude B.A."/>
            <person name="Ten Hoopen G.M."/>
            <person name="Coulibaly K."/>
            <person name="Kebe B.I."/>
            <person name="Melnick R.L."/>
            <person name="Guiltinan M.J."/>
            <person name="Tyler B.M."/>
            <person name="Meinhardt L.W."/>
            <person name="Bailey B.A."/>
        </authorList>
    </citation>
    <scope>NUCLEOTIDE SEQUENCE [LARGE SCALE GENOMIC DNA]</scope>
    <source>
        <strain evidence="8">sbr112.9</strain>
    </source>
</reference>
<keyword evidence="3 5" id="KW-0964">Secreted</keyword>
<evidence type="ECO:0000256" key="6">
    <source>
        <dbReference type="SAM" id="MobiDB-lite"/>
    </source>
</evidence>
<evidence type="ECO:0000256" key="3">
    <source>
        <dbReference type="ARBA" id="ARBA00022525"/>
    </source>
</evidence>
<keyword evidence="4 5" id="KW-0732">Signal</keyword>
<accession>A0A2P4X646</accession>
<evidence type="ECO:0000313" key="8">
    <source>
        <dbReference type="Proteomes" id="UP000237271"/>
    </source>
</evidence>